<sequence length="375" mass="42552">MMNSLKLSLDLFKSVTAYWAGVSSKGGQPVTPPLARPSVFKLGAGPKRKENPLACFQTEIYASMVQQPEYQADTSAAGAAAGDQEMQEAGQEQAAFPGLDCWLPTPANKVLKEEAMREAYHALIDARSPLNTLDQMTVADMCRANADHANDRLAILPDFKRQRQMPHRRRMRLRIITGTARDDNTTLTFLFINPQLRMEQADVIWQTLSKIPNIWELDQPLQNPEYYKGCWLYDFHRLAQYQAEVPIPDISFENSVQETLQNSIAFRVPIGPTKMIPLYDVNIHRVVYLTQALYHQLEMAAKMTADLVDEPRGGPRIFTYMVGAEEAHVPLYDRSLPSDTWPACTWQWTTRPLKLLYRVDLKTLQEYVSAANCGQ</sequence>
<dbReference type="AlphaFoldDB" id="A0AAE0GCY4"/>
<dbReference type="EMBL" id="LGRX02007049">
    <property type="protein sequence ID" value="KAK3275737.1"/>
    <property type="molecule type" value="Genomic_DNA"/>
</dbReference>
<accession>A0AAE0GCY4</accession>
<evidence type="ECO:0000313" key="2">
    <source>
        <dbReference type="Proteomes" id="UP001190700"/>
    </source>
</evidence>
<name>A0AAE0GCY4_9CHLO</name>
<organism evidence="1 2">
    <name type="scientific">Cymbomonas tetramitiformis</name>
    <dbReference type="NCBI Taxonomy" id="36881"/>
    <lineage>
        <taxon>Eukaryota</taxon>
        <taxon>Viridiplantae</taxon>
        <taxon>Chlorophyta</taxon>
        <taxon>Pyramimonadophyceae</taxon>
        <taxon>Pyramimonadales</taxon>
        <taxon>Pyramimonadaceae</taxon>
        <taxon>Cymbomonas</taxon>
    </lineage>
</organism>
<gene>
    <name evidence="1" type="ORF">CYMTET_16148</name>
</gene>
<evidence type="ECO:0000313" key="1">
    <source>
        <dbReference type="EMBL" id="KAK3275737.1"/>
    </source>
</evidence>
<protein>
    <submittedName>
        <fullName evidence="1">Uncharacterized protein</fullName>
    </submittedName>
</protein>
<comment type="caution">
    <text evidence="1">The sequence shown here is derived from an EMBL/GenBank/DDBJ whole genome shotgun (WGS) entry which is preliminary data.</text>
</comment>
<dbReference type="Proteomes" id="UP001190700">
    <property type="component" value="Unassembled WGS sequence"/>
</dbReference>
<proteinExistence type="predicted"/>
<reference evidence="1 2" key="1">
    <citation type="journal article" date="2015" name="Genome Biol. Evol.">
        <title>Comparative Genomics of a Bacterivorous Green Alga Reveals Evolutionary Causalities and Consequences of Phago-Mixotrophic Mode of Nutrition.</title>
        <authorList>
            <person name="Burns J.A."/>
            <person name="Paasch A."/>
            <person name="Narechania A."/>
            <person name="Kim E."/>
        </authorList>
    </citation>
    <scope>NUCLEOTIDE SEQUENCE [LARGE SCALE GENOMIC DNA]</scope>
    <source>
        <strain evidence="1 2">PLY_AMNH</strain>
    </source>
</reference>
<keyword evidence="2" id="KW-1185">Reference proteome</keyword>